<protein>
    <submittedName>
        <fullName evidence="3">Outer membrane beta-barrel protein</fullName>
    </submittedName>
</protein>
<dbReference type="EMBL" id="JAFMYV010000012">
    <property type="protein sequence ID" value="MBO0939131.1"/>
    <property type="molecule type" value="Genomic_DNA"/>
</dbReference>
<keyword evidence="1" id="KW-0732">Signal</keyword>
<dbReference type="SUPFAM" id="SSF49452">
    <property type="entry name" value="Starch-binding domain-like"/>
    <property type="match status" value="1"/>
</dbReference>
<dbReference type="InterPro" id="IPR041700">
    <property type="entry name" value="OMP_b-brl_3"/>
</dbReference>
<dbReference type="InterPro" id="IPR013784">
    <property type="entry name" value="Carb-bd-like_fold"/>
</dbReference>
<feature type="chain" id="PRO_5037152353" evidence="1">
    <location>
        <begin position="21"/>
        <end position="947"/>
    </location>
</feature>
<dbReference type="Gene3D" id="2.60.40.1120">
    <property type="entry name" value="Carboxypeptidase-like, regulatory domain"/>
    <property type="match status" value="1"/>
</dbReference>
<dbReference type="Pfam" id="PF13620">
    <property type="entry name" value="CarboxypepD_reg"/>
    <property type="match status" value="1"/>
</dbReference>
<evidence type="ECO:0000256" key="1">
    <source>
        <dbReference type="SAM" id="SignalP"/>
    </source>
</evidence>
<name>A0A939K784_9BACT</name>
<feature type="signal peptide" evidence="1">
    <location>
        <begin position="1"/>
        <end position="20"/>
    </location>
</feature>
<evidence type="ECO:0000259" key="2">
    <source>
        <dbReference type="Pfam" id="PF14905"/>
    </source>
</evidence>
<dbReference type="AlphaFoldDB" id="A0A939K784"/>
<dbReference type="Proteomes" id="UP000664034">
    <property type="component" value="Unassembled WGS sequence"/>
</dbReference>
<feature type="domain" description="Outer membrane protein beta-barrel" evidence="2">
    <location>
        <begin position="787"/>
        <end position="932"/>
    </location>
</feature>
<evidence type="ECO:0000313" key="4">
    <source>
        <dbReference type="Proteomes" id="UP000664034"/>
    </source>
</evidence>
<accession>A0A939K784</accession>
<organism evidence="3 4">
    <name type="scientific">Fibrella rubiginis</name>
    <dbReference type="NCBI Taxonomy" id="2817060"/>
    <lineage>
        <taxon>Bacteria</taxon>
        <taxon>Pseudomonadati</taxon>
        <taxon>Bacteroidota</taxon>
        <taxon>Cytophagia</taxon>
        <taxon>Cytophagales</taxon>
        <taxon>Spirosomataceae</taxon>
        <taxon>Fibrella</taxon>
    </lineage>
</organism>
<comment type="caution">
    <text evidence="3">The sequence shown here is derived from an EMBL/GenBank/DDBJ whole genome shotgun (WGS) entry which is preliminary data.</text>
</comment>
<proteinExistence type="predicted"/>
<evidence type="ECO:0000313" key="3">
    <source>
        <dbReference type="EMBL" id="MBO0939131.1"/>
    </source>
</evidence>
<sequence>MKHRLLQLLIWCFLSGSVLAQTAPSRFQLQATVTDTLGAKLNGATVMLQTVKDSVLSNYGRTNETGQFTLKGIRRGNYILKVTYVGMMPINQSVTLETEANVDLGTIKLKPIAKELYEVVIRTARAPLTIRGDTVEYNAASFKVPPGSTVEDLLRKLPGVLVDREGNIRAQGQEVKRVTVDGKQFFGDDPKMATKNLQAEAISKVQVFSGQSEKAKLTGVDDGKKEKTMNLELKEEFKKGGFGKITAGAGPATNLSARGEVRGNYNKFDQKQQLSAIGLANNTNQTGLSWADYQDFRGSNSFTRNEDADFGFGGGGGYYFSSNGDEGLSIPVNWGSRGGGLSNNMAAGVNYNFDTPKTKFSTSYYGSSSTFITETLAERKNFLQTGSFTTRDTTNQRTGSNSHRLSLRYEKKLDSLNTLVVIHNSRLNNGTQNLLNTSELLRNDLIRSTFRLTNNNGNNQAFAMANTALYRHKFKTKGRSFALSAGYNYNQNDALLNLQADLRFFDATTVNEQLRLLRQRQTTNSTVAQFKASAQYTEPLSKKLSLESFYNFSLRYDEADRAVLDKSTDQLLRVDSLSRYYTNNYTYNRVGTGLRYAYKGINVGVGGAVQRFELNGEYATDKASLNRQRLNRVFTTVIPNVSVNLDLKNNKYAYLGYNMDVRLPSPQELQPIVDNSNPLYISRGNPNLLPALSHSVYTGFNYFNPGSFLSMYGGFNYSYNINEVVYAQTVDPQTLITNTIPQNITGGQNGGFSANVSFPIKKTKLTMDVGGNLNLGRSFTPINGILNQTNATNYNVRLSIALTPAEWLAFYGGTNIGIGNTRYSLSSGQNQQLVTNNYNAEATVKLPGQVFISSSFNYQLYRNSRFAFNQGVPILNSAIYRVVGKAKKMEVRLSSFDLLNRNVGVNLDAGQNYVSQQRTRTLARYFLLSFTYNMRGVTAKVRRNDGW</sequence>
<dbReference type="GO" id="GO:0030246">
    <property type="term" value="F:carbohydrate binding"/>
    <property type="evidence" value="ECO:0007669"/>
    <property type="project" value="InterPro"/>
</dbReference>
<reference evidence="3" key="1">
    <citation type="submission" date="2021-03" db="EMBL/GenBank/DDBJ databases">
        <title>Fibrella sp. HMF5335 genome sequencing and assembly.</title>
        <authorList>
            <person name="Kang H."/>
            <person name="Kim H."/>
            <person name="Bae S."/>
            <person name="Joh K."/>
        </authorList>
    </citation>
    <scope>NUCLEOTIDE SEQUENCE</scope>
    <source>
        <strain evidence="3">HMF5335</strain>
    </source>
</reference>
<gene>
    <name evidence="3" type="ORF">J2I47_21430</name>
</gene>
<keyword evidence="4" id="KW-1185">Reference proteome</keyword>
<dbReference type="SUPFAM" id="SSF56935">
    <property type="entry name" value="Porins"/>
    <property type="match status" value="1"/>
</dbReference>
<dbReference type="Pfam" id="PF14905">
    <property type="entry name" value="OMP_b-brl_3"/>
    <property type="match status" value="2"/>
</dbReference>
<feature type="domain" description="Outer membrane protein beta-barrel" evidence="2">
    <location>
        <begin position="472"/>
        <end position="775"/>
    </location>
</feature>
<dbReference type="RefSeq" id="WP_207366663.1">
    <property type="nucleotide sequence ID" value="NZ_JAFMYV010000012.1"/>
</dbReference>